<keyword evidence="5" id="KW-0482">Metalloprotease</keyword>
<evidence type="ECO:0000259" key="6">
    <source>
        <dbReference type="PROSITE" id="PS50249"/>
    </source>
</evidence>
<dbReference type="PANTHER" id="PTHR30471">
    <property type="entry name" value="DNA REPAIR PROTEIN RADC"/>
    <property type="match status" value="1"/>
</dbReference>
<accession>A0A9X2KLF8</accession>
<dbReference type="Proteomes" id="UP001139451">
    <property type="component" value="Unassembled WGS sequence"/>
</dbReference>
<comment type="caution">
    <text evidence="7">The sequence shown here is derived from an EMBL/GenBank/DDBJ whole genome shotgun (WGS) entry which is preliminary data.</text>
</comment>
<dbReference type="GO" id="GO:0006508">
    <property type="term" value="P:proteolysis"/>
    <property type="evidence" value="ECO:0007669"/>
    <property type="project" value="UniProtKB-KW"/>
</dbReference>
<dbReference type="GO" id="GO:0046872">
    <property type="term" value="F:metal ion binding"/>
    <property type="evidence" value="ECO:0007669"/>
    <property type="project" value="UniProtKB-KW"/>
</dbReference>
<evidence type="ECO:0000256" key="4">
    <source>
        <dbReference type="ARBA" id="ARBA00022833"/>
    </source>
</evidence>
<dbReference type="InterPro" id="IPR020891">
    <property type="entry name" value="UPF0758_CS"/>
</dbReference>
<proteinExistence type="predicted"/>
<dbReference type="PROSITE" id="PS01302">
    <property type="entry name" value="UPF0758"/>
    <property type="match status" value="1"/>
</dbReference>
<evidence type="ECO:0000256" key="2">
    <source>
        <dbReference type="ARBA" id="ARBA00022723"/>
    </source>
</evidence>
<keyword evidence="4" id="KW-0862">Zinc</keyword>
<keyword evidence="1" id="KW-0645">Protease</keyword>
<keyword evidence="3" id="KW-0378">Hydrolase</keyword>
<evidence type="ECO:0000256" key="1">
    <source>
        <dbReference type="ARBA" id="ARBA00022670"/>
    </source>
</evidence>
<dbReference type="Pfam" id="PF04002">
    <property type="entry name" value="RadC"/>
    <property type="match status" value="1"/>
</dbReference>
<keyword evidence="8" id="KW-1185">Reference proteome</keyword>
<dbReference type="PANTHER" id="PTHR30471:SF3">
    <property type="entry name" value="UPF0758 PROTEIN YEES-RELATED"/>
    <property type="match status" value="1"/>
</dbReference>
<feature type="domain" description="MPN" evidence="6">
    <location>
        <begin position="75"/>
        <end position="203"/>
    </location>
</feature>
<dbReference type="GO" id="GO:0008237">
    <property type="term" value="F:metallopeptidase activity"/>
    <property type="evidence" value="ECO:0007669"/>
    <property type="project" value="UniProtKB-KW"/>
</dbReference>
<name>A0A9X2KLF8_9SPHN</name>
<keyword evidence="2" id="KW-0479">Metal-binding</keyword>
<evidence type="ECO:0000256" key="3">
    <source>
        <dbReference type="ARBA" id="ARBA00022801"/>
    </source>
</evidence>
<dbReference type="InterPro" id="IPR025657">
    <property type="entry name" value="RadC_JAB"/>
</dbReference>
<organism evidence="7 8">
    <name type="scientific">Sphingomonas tagetis</name>
    <dbReference type="NCBI Taxonomy" id="2949092"/>
    <lineage>
        <taxon>Bacteria</taxon>
        <taxon>Pseudomonadati</taxon>
        <taxon>Pseudomonadota</taxon>
        <taxon>Alphaproteobacteria</taxon>
        <taxon>Sphingomonadales</taxon>
        <taxon>Sphingomonadaceae</taxon>
        <taxon>Sphingomonas</taxon>
    </lineage>
</organism>
<evidence type="ECO:0000313" key="7">
    <source>
        <dbReference type="EMBL" id="MCP3730361.1"/>
    </source>
</evidence>
<dbReference type="AlphaFoldDB" id="A0A9X2KLF8"/>
<dbReference type="CDD" id="cd08071">
    <property type="entry name" value="MPN_DUF2466"/>
    <property type="match status" value="1"/>
</dbReference>
<sequence>MPTEVRRERALLVEILAPVTDRPEVAADALLASNRDLGWIVTADSRVLAMLCRDRAVVAHLERIRALLALSLRHQVFDRPLIDNIPKVVDYLNFEIGRRADERLVVLFPDAKGKVADELYLDGGADTVVVCTRSILLRALLTGAVGVVLAHNHPSGDHTPSKADIAVTRELARALRAVDVRLHDHLIVGNGTGYTSMRERNLL</sequence>
<protein>
    <recommendedName>
        <fullName evidence="6">MPN domain-containing protein</fullName>
    </recommendedName>
</protein>
<reference evidence="7" key="1">
    <citation type="submission" date="2022-05" db="EMBL/GenBank/DDBJ databases">
        <title>Sphingomonas sp. strain MG17 Genome sequencing and assembly.</title>
        <authorList>
            <person name="Kim I."/>
        </authorList>
    </citation>
    <scope>NUCLEOTIDE SEQUENCE</scope>
    <source>
        <strain evidence="7">MG17</strain>
    </source>
</reference>
<dbReference type="PROSITE" id="PS50249">
    <property type="entry name" value="MPN"/>
    <property type="match status" value="1"/>
</dbReference>
<dbReference type="InterPro" id="IPR037518">
    <property type="entry name" value="MPN"/>
</dbReference>
<evidence type="ECO:0000313" key="8">
    <source>
        <dbReference type="Proteomes" id="UP001139451"/>
    </source>
</evidence>
<dbReference type="EMBL" id="JAMLDX010000004">
    <property type="protein sequence ID" value="MCP3730361.1"/>
    <property type="molecule type" value="Genomic_DNA"/>
</dbReference>
<dbReference type="Gene3D" id="3.40.140.10">
    <property type="entry name" value="Cytidine Deaminase, domain 2"/>
    <property type="match status" value="1"/>
</dbReference>
<evidence type="ECO:0000256" key="5">
    <source>
        <dbReference type="ARBA" id="ARBA00023049"/>
    </source>
</evidence>
<gene>
    <name evidence="7" type="ORF">M9978_07955</name>
</gene>
<dbReference type="InterPro" id="IPR001405">
    <property type="entry name" value="UPF0758"/>
</dbReference>